<protein>
    <recommendedName>
        <fullName evidence="7">Metalloprotease</fullName>
    </recommendedName>
</protein>
<keyword evidence="3" id="KW-1133">Transmembrane helix</keyword>
<dbReference type="Pfam" id="PF04228">
    <property type="entry name" value="Zn_peptidase"/>
    <property type="match status" value="1"/>
</dbReference>
<dbReference type="EMBL" id="BSPO01000001">
    <property type="protein sequence ID" value="GLS82030.1"/>
    <property type="molecule type" value="Genomic_DNA"/>
</dbReference>
<organism evidence="5 6">
    <name type="scientific">Paraferrimonas haliotis</name>
    <dbReference type="NCBI Taxonomy" id="2013866"/>
    <lineage>
        <taxon>Bacteria</taxon>
        <taxon>Pseudomonadati</taxon>
        <taxon>Pseudomonadota</taxon>
        <taxon>Gammaproteobacteria</taxon>
        <taxon>Alteromonadales</taxon>
        <taxon>Ferrimonadaceae</taxon>
        <taxon>Paraferrimonas</taxon>
    </lineage>
</organism>
<accession>A0AA37TSG7</accession>
<dbReference type="PANTHER" id="PTHR30168">
    <property type="entry name" value="PUTATIVE MEMBRANE PROTEIN YPFJ"/>
    <property type="match status" value="1"/>
</dbReference>
<evidence type="ECO:0000313" key="5">
    <source>
        <dbReference type="EMBL" id="GLS82030.1"/>
    </source>
</evidence>
<evidence type="ECO:0000256" key="1">
    <source>
        <dbReference type="ARBA" id="ARBA00004167"/>
    </source>
</evidence>
<evidence type="ECO:0000313" key="6">
    <source>
        <dbReference type="Proteomes" id="UP001157439"/>
    </source>
</evidence>
<sequence length="228" mass="25699">MGESNLVDTGKHSLQIEEPNRLPESLVRLFDSTKIFWSAIFEEKGLTYQYPSFVLYRDSSESICAITQPITGPFYCADKRIVYVDQSFIYELERTLGDRADLAQAYAISHVIGHHVQTLIGITTQIARQKRLNPSLAGLLSQQLELQADCFSGLWFAFVLSPEGDMHAKVEDVYQSLASMGAYMATHQQEQVTRPVKLAYSTATDRLAWFQRGINGKQLSDCHLAMPQ</sequence>
<comment type="caution">
    <text evidence="5">The sequence shown here is derived from an EMBL/GenBank/DDBJ whole genome shotgun (WGS) entry which is preliminary data.</text>
</comment>
<dbReference type="Proteomes" id="UP001157439">
    <property type="component" value="Unassembled WGS sequence"/>
</dbReference>
<comment type="subcellular location">
    <subcellularLocation>
        <location evidence="1">Membrane</location>
        <topology evidence="1">Single-pass membrane protein</topology>
    </subcellularLocation>
</comment>
<keyword evidence="2" id="KW-0812">Transmembrane</keyword>
<gene>
    <name evidence="5" type="ORF">GCM10007894_00070</name>
</gene>
<dbReference type="InterPro" id="IPR007343">
    <property type="entry name" value="Uncharacterised_pept_Zn_put"/>
</dbReference>
<evidence type="ECO:0008006" key="7">
    <source>
        <dbReference type="Google" id="ProtNLM"/>
    </source>
</evidence>
<dbReference type="GO" id="GO:0016020">
    <property type="term" value="C:membrane"/>
    <property type="evidence" value="ECO:0007669"/>
    <property type="project" value="UniProtKB-SubCell"/>
</dbReference>
<evidence type="ECO:0000256" key="4">
    <source>
        <dbReference type="ARBA" id="ARBA00023136"/>
    </source>
</evidence>
<keyword evidence="6" id="KW-1185">Reference proteome</keyword>
<evidence type="ECO:0000256" key="3">
    <source>
        <dbReference type="ARBA" id="ARBA00022989"/>
    </source>
</evidence>
<dbReference type="PANTHER" id="PTHR30168:SF0">
    <property type="entry name" value="INNER MEMBRANE PROTEIN"/>
    <property type="match status" value="1"/>
</dbReference>
<dbReference type="AlphaFoldDB" id="A0AA37TSG7"/>
<evidence type="ECO:0000256" key="2">
    <source>
        <dbReference type="ARBA" id="ARBA00022692"/>
    </source>
</evidence>
<reference evidence="5 6" key="1">
    <citation type="journal article" date="2014" name="Int. J. Syst. Evol. Microbiol.">
        <title>Complete genome sequence of Corynebacterium casei LMG S-19264T (=DSM 44701T), isolated from a smear-ripened cheese.</title>
        <authorList>
            <consortium name="US DOE Joint Genome Institute (JGI-PGF)"/>
            <person name="Walter F."/>
            <person name="Albersmeier A."/>
            <person name="Kalinowski J."/>
            <person name="Ruckert C."/>
        </authorList>
    </citation>
    <scope>NUCLEOTIDE SEQUENCE [LARGE SCALE GENOMIC DNA]</scope>
    <source>
        <strain evidence="5 6">NBRC 112785</strain>
    </source>
</reference>
<keyword evidence="4" id="KW-0472">Membrane</keyword>
<name>A0AA37TSG7_9GAMM</name>
<proteinExistence type="predicted"/>